<comment type="similarity">
    <text evidence="1 2">Belongs to the metallophosphoesterase superfamily. YfcE family.</text>
</comment>
<comment type="cofactor">
    <cofactor evidence="2">
        <name>a divalent metal cation</name>
        <dbReference type="ChEBI" id="CHEBI:60240"/>
    </cofactor>
</comment>
<dbReference type="NCBIfam" id="NF006988">
    <property type="entry name" value="PRK09453.1"/>
    <property type="match status" value="1"/>
</dbReference>
<dbReference type="GO" id="GO:0046872">
    <property type="term" value="F:metal ion binding"/>
    <property type="evidence" value="ECO:0007669"/>
    <property type="project" value="UniProtKB-KW"/>
</dbReference>
<dbReference type="SUPFAM" id="SSF56300">
    <property type="entry name" value="Metallo-dependent phosphatases"/>
    <property type="match status" value="1"/>
</dbReference>
<evidence type="ECO:0000256" key="1">
    <source>
        <dbReference type="ARBA" id="ARBA00008950"/>
    </source>
</evidence>
<proteinExistence type="inferred from homology"/>
<evidence type="ECO:0000259" key="3">
    <source>
        <dbReference type="Pfam" id="PF12850"/>
    </source>
</evidence>
<accession>A0A2K2UDL0</accession>
<dbReference type="InterPro" id="IPR041802">
    <property type="entry name" value="MPP_YfcE"/>
</dbReference>
<dbReference type="Pfam" id="PF12850">
    <property type="entry name" value="Metallophos_2"/>
    <property type="match status" value="1"/>
</dbReference>
<dbReference type="EC" id="3.1.4.-" evidence="2"/>
<gene>
    <name evidence="4" type="ORF">C2L71_03500</name>
</gene>
<dbReference type="AlphaFoldDB" id="A0A2K2UDL0"/>
<dbReference type="Gene3D" id="3.60.21.10">
    <property type="match status" value="1"/>
</dbReference>
<dbReference type="Proteomes" id="UP000236197">
    <property type="component" value="Unassembled WGS sequence"/>
</dbReference>
<evidence type="ECO:0000256" key="2">
    <source>
        <dbReference type="RuleBase" id="RU362039"/>
    </source>
</evidence>
<evidence type="ECO:0000313" key="4">
    <source>
        <dbReference type="EMBL" id="PNV68332.1"/>
    </source>
</evidence>
<keyword evidence="2" id="KW-0479">Metal-binding</keyword>
<sequence>MKLVIASDLHGSASAVRALATRVEAETPDRIVLLGDLLYHGPRNDLPDGYAPKEVVPILNEWADRIVAVRGNCDAEVDQMVLAFPCMADYALMEIDDHELLLSHGHVPRFAPDESPALAPGSALLTGHTHVKSLDRRNGVLFVNPGSTSIPKDGSASYAVYDHGAFALKSLDGVTLREAGW</sequence>
<dbReference type="NCBIfam" id="TIGR00040">
    <property type="entry name" value="yfcE"/>
    <property type="match status" value="1"/>
</dbReference>
<dbReference type="RefSeq" id="WP_103264400.1">
    <property type="nucleotide sequence ID" value="NZ_CABMLE010000002.1"/>
</dbReference>
<dbReference type="OrthoDB" id="9800565at2"/>
<feature type="domain" description="Calcineurin-like phosphoesterase" evidence="3">
    <location>
        <begin position="1"/>
        <end position="162"/>
    </location>
</feature>
<reference evidence="5" key="1">
    <citation type="submission" date="2018-01" db="EMBL/GenBank/DDBJ databases">
        <title>Rubneribacter badeniensis gen. nov., sp. nov., and Colonibacter rubneri, gen. nov., sp. nov., WGS of new members of the Eggerthellaceae.</title>
        <authorList>
            <person name="Danylec N."/>
            <person name="Stoll D.A."/>
            <person name="Doetsch A."/>
            <person name="Kulling S.E."/>
            <person name="Huch M."/>
        </authorList>
    </citation>
    <scope>NUCLEOTIDE SEQUENCE [LARGE SCALE GENOMIC DNA]</scope>
    <source>
        <strain evidence="5">ResAG-96</strain>
    </source>
</reference>
<keyword evidence="5" id="KW-1185">Reference proteome</keyword>
<dbReference type="EMBL" id="PPEK01000002">
    <property type="protein sequence ID" value="PNV68332.1"/>
    <property type="molecule type" value="Genomic_DNA"/>
</dbReference>
<protein>
    <recommendedName>
        <fullName evidence="2">Phosphoesterase</fullName>
        <ecNumber evidence="2">3.1.4.-</ecNumber>
    </recommendedName>
</protein>
<organism evidence="4 5">
    <name type="scientific">Enteroscipio rubneri</name>
    <dbReference type="NCBI Taxonomy" id="2070686"/>
    <lineage>
        <taxon>Bacteria</taxon>
        <taxon>Bacillati</taxon>
        <taxon>Actinomycetota</taxon>
        <taxon>Coriobacteriia</taxon>
        <taxon>Eggerthellales</taxon>
        <taxon>Eggerthellaceae</taxon>
        <taxon>Enteroscipio</taxon>
    </lineage>
</organism>
<dbReference type="InterPro" id="IPR000979">
    <property type="entry name" value="Phosphodiesterase_MJ0936/Vps29"/>
</dbReference>
<dbReference type="GO" id="GO:0016787">
    <property type="term" value="F:hydrolase activity"/>
    <property type="evidence" value="ECO:0007669"/>
    <property type="project" value="UniProtKB-UniRule"/>
</dbReference>
<evidence type="ECO:0000313" key="5">
    <source>
        <dbReference type="Proteomes" id="UP000236197"/>
    </source>
</evidence>
<name>A0A2K2UDL0_9ACTN</name>
<dbReference type="InterPro" id="IPR024654">
    <property type="entry name" value="Calcineurin-like_PHP_lpxH"/>
</dbReference>
<comment type="caution">
    <text evidence="4">The sequence shown here is derived from an EMBL/GenBank/DDBJ whole genome shotgun (WGS) entry which is preliminary data.</text>
</comment>
<dbReference type="CDD" id="cd00841">
    <property type="entry name" value="MPP_YfcE"/>
    <property type="match status" value="1"/>
</dbReference>
<dbReference type="InterPro" id="IPR029052">
    <property type="entry name" value="Metallo-depent_PP-like"/>
</dbReference>